<dbReference type="EMBL" id="JAQIZT010000002">
    <property type="protein sequence ID" value="KAJ7005830.1"/>
    <property type="molecule type" value="Genomic_DNA"/>
</dbReference>
<evidence type="ECO:0000313" key="2">
    <source>
        <dbReference type="Proteomes" id="UP001164929"/>
    </source>
</evidence>
<sequence>MPFPHVSTNMYIVPRPLSATPTVIITKSQEQGAKQLYYPPFLSSFLLCTSHLSMALLGTIRIGVLVPSIIHLNSLVF</sequence>
<keyword evidence="2" id="KW-1185">Reference proteome</keyword>
<proteinExistence type="predicted"/>
<dbReference type="Proteomes" id="UP001164929">
    <property type="component" value="Chromosome 2"/>
</dbReference>
<dbReference type="AlphaFoldDB" id="A0AAD6RCF2"/>
<comment type="caution">
    <text evidence="1">The sequence shown here is derived from an EMBL/GenBank/DDBJ whole genome shotgun (WGS) entry which is preliminary data.</text>
</comment>
<protein>
    <submittedName>
        <fullName evidence="1">Uncharacterized protein</fullName>
    </submittedName>
</protein>
<organism evidence="1 2">
    <name type="scientific">Populus alba x Populus x berolinensis</name>
    <dbReference type="NCBI Taxonomy" id="444605"/>
    <lineage>
        <taxon>Eukaryota</taxon>
        <taxon>Viridiplantae</taxon>
        <taxon>Streptophyta</taxon>
        <taxon>Embryophyta</taxon>
        <taxon>Tracheophyta</taxon>
        <taxon>Spermatophyta</taxon>
        <taxon>Magnoliopsida</taxon>
        <taxon>eudicotyledons</taxon>
        <taxon>Gunneridae</taxon>
        <taxon>Pentapetalae</taxon>
        <taxon>rosids</taxon>
        <taxon>fabids</taxon>
        <taxon>Malpighiales</taxon>
        <taxon>Salicaceae</taxon>
        <taxon>Saliceae</taxon>
        <taxon>Populus</taxon>
    </lineage>
</organism>
<name>A0AAD6RCF2_9ROSI</name>
<evidence type="ECO:0000313" key="1">
    <source>
        <dbReference type="EMBL" id="KAJ7005830.1"/>
    </source>
</evidence>
<reference evidence="1" key="1">
    <citation type="journal article" date="2023" name="Mol. Ecol. Resour.">
        <title>Chromosome-level genome assembly of a triploid poplar Populus alba 'Berolinensis'.</title>
        <authorList>
            <person name="Chen S."/>
            <person name="Yu Y."/>
            <person name="Wang X."/>
            <person name="Wang S."/>
            <person name="Zhang T."/>
            <person name="Zhou Y."/>
            <person name="He R."/>
            <person name="Meng N."/>
            <person name="Wang Y."/>
            <person name="Liu W."/>
            <person name="Liu Z."/>
            <person name="Liu J."/>
            <person name="Guo Q."/>
            <person name="Huang H."/>
            <person name="Sederoff R.R."/>
            <person name="Wang G."/>
            <person name="Qu G."/>
            <person name="Chen S."/>
        </authorList>
    </citation>
    <scope>NUCLEOTIDE SEQUENCE</scope>
    <source>
        <strain evidence="1">SC-2020</strain>
    </source>
</reference>
<gene>
    <name evidence="1" type="ORF">NC653_005227</name>
</gene>
<accession>A0AAD6RCF2</accession>